<comment type="caution">
    <text evidence="1">The sequence shown here is derived from an EMBL/GenBank/DDBJ whole genome shotgun (WGS) entry which is preliminary data.</text>
</comment>
<proteinExistence type="predicted"/>
<organism evidence="1 2">
    <name type="scientific">Ilyodon furcidens</name>
    <name type="common">goldbreast splitfin</name>
    <dbReference type="NCBI Taxonomy" id="33524"/>
    <lineage>
        <taxon>Eukaryota</taxon>
        <taxon>Metazoa</taxon>
        <taxon>Chordata</taxon>
        <taxon>Craniata</taxon>
        <taxon>Vertebrata</taxon>
        <taxon>Euteleostomi</taxon>
        <taxon>Actinopterygii</taxon>
        <taxon>Neopterygii</taxon>
        <taxon>Teleostei</taxon>
        <taxon>Neoteleostei</taxon>
        <taxon>Acanthomorphata</taxon>
        <taxon>Ovalentaria</taxon>
        <taxon>Atherinomorphae</taxon>
        <taxon>Cyprinodontiformes</taxon>
        <taxon>Goodeidae</taxon>
        <taxon>Ilyodon</taxon>
    </lineage>
</organism>
<sequence length="99" mass="11133">MLPEDSSVCFVVFLSSLSFEPPEIPTIEIIDLFLCMFYHDSNQTSETFMEMFAPPDDSFTVHLIGSGRPLLTCVNNMEAVEMDTDLASNSRNDQIVLMC</sequence>
<dbReference type="EMBL" id="JAHRIQ010048049">
    <property type="protein sequence ID" value="MEQ2236949.1"/>
    <property type="molecule type" value="Genomic_DNA"/>
</dbReference>
<evidence type="ECO:0000313" key="1">
    <source>
        <dbReference type="EMBL" id="MEQ2236949.1"/>
    </source>
</evidence>
<gene>
    <name evidence="1" type="ORF">ILYODFUR_017878</name>
</gene>
<accession>A0ABV0TW06</accession>
<evidence type="ECO:0000313" key="2">
    <source>
        <dbReference type="Proteomes" id="UP001482620"/>
    </source>
</evidence>
<keyword evidence="2" id="KW-1185">Reference proteome</keyword>
<reference evidence="1 2" key="1">
    <citation type="submission" date="2021-06" db="EMBL/GenBank/DDBJ databases">
        <authorList>
            <person name="Palmer J.M."/>
        </authorList>
    </citation>
    <scope>NUCLEOTIDE SEQUENCE [LARGE SCALE GENOMIC DNA]</scope>
    <source>
        <strain evidence="2">if_2019</strain>
        <tissue evidence="1">Muscle</tissue>
    </source>
</reference>
<dbReference type="Proteomes" id="UP001482620">
    <property type="component" value="Unassembled WGS sequence"/>
</dbReference>
<protein>
    <submittedName>
        <fullName evidence="1">Uncharacterized protein</fullName>
    </submittedName>
</protein>
<name>A0ABV0TW06_9TELE</name>